<proteinExistence type="predicted"/>
<reference evidence="2 3" key="1">
    <citation type="journal article" date="2015" name="Sci. Rep.">
        <title>Bacteriophages of wastewater foaming-associated filamentous Gordonia reduce host levels in raw activated sludge.</title>
        <authorList>
            <person name="Liu M."/>
            <person name="Gill J.J."/>
            <person name="Young R."/>
            <person name="Summer E.J."/>
        </authorList>
    </citation>
    <scope>NUCLEOTIDE SEQUENCE [LARGE SCALE GENOMIC DNA]</scope>
</reference>
<evidence type="ECO:0000313" key="2">
    <source>
        <dbReference type="EMBL" id="AKC02980.1"/>
    </source>
</evidence>
<dbReference type="GeneID" id="26794058"/>
<keyword evidence="1" id="KW-0812">Transmembrane</keyword>
<organism evidence="2 3">
    <name type="scientific">Gordonia phage GordDuk1</name>
    <dbReference type="NCBI Taxonomy" id="1622191"/>
    <lineage>
        <taxon>Viruses</taxon>
        <taxon>Duplodnaviria</taxon>
        <taxon>Heunggongvirae</taxon>
        <taxon>Uroviricota</taxon>
        <taxon>Caudoviricetes</taxon>
        <taxon>Gordtnkvirus</taxon>
        <taxon>Gordtnkvirus gordtnk2</taxon>
    </lineage>
</organism>
<dbReference type="RefSeq" id="YP_009222505.1">
    <property type="nucleotide sequence ID" value="NC_029060.1"/>
</dbReference>
<keyword evidence="1" id="KW-1133">Transmembrane helix</keyword>
<dbReference type="KEGG" id="vg:26794058"/>
<dbReference type="Proteomes" id="UP000033017">
    <property type="component" value="Segment"/>
</dbReference>
<keyword evidence="1" id="KW-0472">Membrane</keyword>
<evidence type="ECO:0000313" key="3">
    <source>
        <dbReference type="Proteomes" id="UP000033017"/>
    </source>
</evidence>
<evidence type="ECO:0000256" key="1">
    <source>
        <dbReference type="SAM" id="Phobius"/>
    </source>
</evidence>
<protein>
    <submittedName>
        <fullName evidence="2">Uncharacterized protein</fullName>
    </submittedName>
</protein>
<dbReference type="EMBL" id="KP790010">
    <property type="protein sequence ID" value="AKC02980.1"/>
    <property type="molecule type" value="Genomic_DNA"/>
</dbReference>
<feature type="transmembrane region" description="Helical" evidence="1">
    <location>
        <begin position="42"/>
        <end position="62"/>
    </location>
</feature>
<name>A0A0E3T860_9CAUD</name>
<gene>
    <name evidence="2" type="ORF">GordDuk1_52</name>
</gene>
<accession>A0A0E3T860</accession>
<sequence>MNVLLTFMLVAFIFIIVFNESPNVFSARRDGKSKSAILIQESIPLAIIVMFIILIVSINMGVK</sequence>